<protein>
    <submittedName>
        <fullName evidence="1">Uncharacterized protein</fullName>
    </submittedName>
</protein>
<comment type="caution">
    <text evidence="1">The sequence shown here is derived from an EMBL/GenBank/DDBJ whole genome shotgun (WGS) entry which is preliminary data.</text>
</comment>
<sequence>MRSPPTSALPLGGERALNRSLAPCGTRTAYVRHRDRKEPVDEACRAASRDHGNAWNRATSRLAKRPERANEYAALLKKHKGNTNRARGELARSHRAEFRQLLFDELAKLGRRRCECGAEILPGSTCWACPPESAIPGGLVPEVHWRQGRKVGRTLYIHRSGSESGQLVGMVDTPELAAEICEAMNARGSTERSGESRAADERP</sequence>
<keyword evidence="2" id="KW-1185">Reference proteome</keyword>
<accession>A0ABP8C1Y0</accession>
<dbReference type="EMBL" id="BAABAS010000006">
    <property type="protein sequence ID" value="GAA4232261.1"/>
    <property type="molecule type" value="Genomic_DNA"/>
</dbReference>
<evidence type="ECO:0000313" key="2">
    <source>
        <dbReference type="Proteomes" id="UP001501710"/>
    </source>
</evidence>
<gene>
    <name evidence="1" type="ORF">GCM10022254_31670</name>
</gene>
<proteinExistence type="predicted"/>
<organism evidence="1 2">
    <name type="scientific">Actinomadura meridiana</name>
    <dbReference type="NCBI Taxonomy" id="559626"/>
    <lineage>
        <taxon>Bacteria</taxon>
        <taxon>Bacillati</taxon>
        <taxon>Actinomycetota</taxon>
        <taxon>Actinomycetes</taxon>
        <taxon>Streptosporangiales</taxon>
        <taxon>Thermomonosporaceae</taxon>
        <taxon>Actinomadura</taxon>
    </lineage>
</organism>
<name>A0ABP8C1Y0_9ACTN</name>
<reference evidence="2" key="1">
    <citation type="journal article" date="2019" name="Int. J. Syst. Evol. Microbiol.">
        <title>The Global Catalogue of Microorganisms (GCM) 10K type strain sequencing project: providing services to taxonomists for standard genome sequencing and annotation.</title>
        <authorList>
            <consortium name="The Broad Institute Genomics Platform"/>
            <consortium name="The Broad Institute Genome Sequencing Center for Infectious Disease"/>
            <person name="Wu L."/>
            <person name="Ma J."/>
        </authorList>
    </citation>
    <scope>NUCLEOTIDE SEQUENCE [LARGE SCALE GENOMIC DNA]</scope>
    <source>
        <strain evidence="2">JCM 17440</strain>
    </source>
</reference>
<evidence type="ECO:0000313" key="1">
    <source>
        <dbReference type="EMBL" id="GAA4232261.1"/>
    </source>
</evidence>
<dbReference type="Proteomes" id="UP001501710">
    <property type="component" value="Unassembled WGS sequence"/>
</dbReference>